<feature type="transmembrane region" description="Helical" evidence="1">
    <location>
        <begin position="14"/>
        <end position="36"/>
    </location>
</feature>
<reference evidence="2 3" key="1">
    <citation type="submission" date="2017-10" db="EMBL/GenBank/DDBJ databases">
        <title>Massilia psychrophilum sp. nov., a novel purple-pigmented bacterium isolated from Tianshan glacier, Xinjiang Municipality, China.</title>
        <authorList>
            <person name="Wang H."/>
        </authorList>
    </citation>
    <scope>NUCLEOTIDE SEQUENCE [LARGE SCALE GENOMIC DNA]</scope>
    <source>
        <strain evidence="2 3">JCM 30074</strain>
    </source>
</reference>
<keyword evidence="1" id="KW-1133">Transmembrane helix</keyword>
<dbReference type="Proteomes" id="UP000230390">
    <property type="component" value="Unassembled WGS sequence"/>
</dbReference>
<name>A0A2G8THX9_9BURK</name>
<dbReference type="InterPro" id="IPR009883">
    <property type="entry name" value="YgfX"/>
</dbReference>
<protein>
    <submittedName>
        <fullName evidence="2">Flagellar hook-length control protein</fullName>
    </submittedName>
</protein>
<organism evidence="2 3">
    <name type="scientific">Massilia eurypsychrophila</name>
    <dbReference type="NCBI Taxonomy" id="1485217"/>
    <lineage>
        <taxon>Bacteria</taxon>
        <taxon>Pseudomonadati</taxon>
        <taxon>Pseudomonadota</taxon>
        <taxon>Betaproteobacteria</taxon>
        <taxon>Burkholderiales</taxon>
        <taxon>Oxalobacteraceae</taxon>
        <taxon>Telluria group</taxon>
        <taxon>Massilia</taxon>
    </lineage>
</organism>
<keyword evidence="1" id="KW-0812">Transmembrane</keyword>
<keyword evidence="2" id="KW-0282">Flagellum</keyword>
<accession>A0A2G8THX9</accession>
<evidence type="ECO:0000313" key="3">
    <source>
        <dbReference type="Proteomes" id="UP000230390"/>
    </source>
</evidence>
<proteinExistence type="predicted"/>
<keyword evidence="3" id="KW-1185">Reference proteome</keyword>
<gene>
    <name evidence="2" type="ORF">CR105_06040</name>
</gene>
<dbReference type="Pfam" id="PF07254">
    <property type="entry name" value="Cpta_toxin"/>
    <property type="match status" value="1"/>
</dbReference>
<keyword evidence="1" id="KW-0472">Membrane</keyword>
<dbReference type="EMBL" id="PDOC01000003">
    <property type="protein sequence ID" value="PIL45645.1"/>
    <property type="molecule type" value="Genomic_DNA"/>
</dbReference>
<keyword evidence="2" id="KW-0969">Cilium</keyword>
<keyword evidence="2" id="KW-0966">Cell projection</keyword>
<evidence type="ECO:0000313" key="2">
    <source>
        <dbReference type="EMBL" id="PIL45645.1"/>
    </source>
</evidence>
<dbReference type="AlphaFoldDB" id="A0A2G8THX9"/>
<feature type="transmembrane region" description="Helical" evidence="1">
    <location>
        <begin position="42"/>
        <end position="60"/>
    </location>
</feature>
<evidence type="ECO:0000256" key="1">
    <source>
        <dbReference type="SAM" id="Phobius"/>
    </source>
</evidence>
<comment type="caution">
    <text evidence="2">The sequence shown here is derived from an EMBL/GenBank/DDBJ whole genome shotgun (WGS) entry which is preliminary data.</text>
</comment>
<sequence>MSIAVSAVIVSSRVLRWAMLCYGLASVGAGIALALAGSRLAGLQWAAALACMLAGAAVLCSPAPGRNVRRIDISGVGQLRLTVQQGVGQTGARANGMRLLPGSTVWPGLLLLRLRGDDGRYCALVLLPDSVAAGQFRRLAVAIRDVAARKE</sequence>